<feature type="region of interest" description="Disordered" evidence="1">
    <location>
        <begin position="1"/>
        <end position="27"/>
    </location>
</feature>
<accession>A0A0M3IMX3</accession>
<reference evidence="3" key="1">
    <citation type="submission" date="2017-02" db="UniProtKB">
        <authorList>
            <consortium name="WormBaseParasite"/>
        </authorList>
    </citation>
    <scope>IDENTIFICATION</scope>
</reference>
<dbReference type="Proteomes" id="UP000036681">
    <property type="component" value="Unplaced"/>
</dbReference>
<organism evidence="2 3">
    <name type="scientific">Ascaris lumbricoides</name>
    <name type="common">Giant roundworm</name>
    <dbReference type="NCBI Taxonomy" id="6252"/>
    <lineage>
        <taxon>Eukaryota</taxon>
        <taxon>Metazoa</taxon>
        <taxon>Ecdysozoa</taxon>
        <taxon>Nematoda</taxon>
        <taxon>Chromadorea</taxon>
        <taxon>Rhabditida</taxon>
        <taxon>Spirurina</taxon>
        <taxon>Ascaridomorpha</taxon>
        <taxon>Ascaridoidea</taxon>
        <taxon>Ascarididae</taxon>
        <taxon>Ascaris</taxon>
    </lineage>
</organism>
<evidence type="ECO:0000313" key="3">
    <source>
        <dbReference type="WBParaSite" id="ALUE_0002010101-mRNA-1"/>
    </source>
</evidence>
<protein>
    <submittedName>
        <fullName evidence="3">Uncharacterized protein</fullName>
    </submittedName>
</protein>
<evidence type="ECO:0000313" key="2">
    <source>
        <dbReference type="Proteomes" id="UP000036681"/>
    </source>
</evidence>
<keyword evidence="2" id="KW-1185">Reference proteome</keyword>
<proteinExistence type="predicted"/>
<evidence type="ECO:0000256" key="1">
    <source>
        <dbReference type="SAM" id="MobiDB-lite"/>
    </source>
</evidence>
<name>A0A0M3IMX3_ASCLU</name>
<dbReference type="AlphaFoldDB" id="A0A0M3IMX3"/>
<dbReference type="WBParaSite" id="ALUE_0002010101-mRNA-1">
    <property type="protein sequence ID" value="ALUE_0002010101-mRNA-1"/>
    <property type="gene ID" value="ALUE_0002010101"/>
</dbReference>
<sequence length="47" mass="5130">MNGGGTNFCSQSPVRTTLNESSLSPLPFWPPRSIFLAYLESGRLTAK</sequence>
<feature type="compositionally biased region" description="Polar residues" evidence="1">
    <location>
        <begin position="7"/>
        <end position="24"/>
    </location>
</feature>